<reference evidence="1" key="1">
    <citation type="submission" date="2018-05" db="EMBL/GenBank/DDBJ databases">
        <authorList>
            <person name="Lanie J.A."/>
            <person name="Ng W.-L."/>
            <person name="Kazmierczak K.M."/>
            <person name="Andrzejewski T.M."/>
            <person name="Davidsen T.M."/>
            <person name="Wayne K.J."/>
            <person name="Tettelin H."/>
            <person name="Glass J.I."/>
            <person name="Rusch D."/>
            <person name="Podicherti R."/>
            <person name="Tsui H.-C.T."/>
            <person name="Winkler M.E."/>
        </authorList>
    </citation>
    <scope>NUCLEOTIDE SEQUENCE</scope>
</reference>
<feature type="non-terminal residue" evidence="1">
    <location>
        <position position="24"/>
    </location>
</feature>
<feature type="non-terminal residue" evidence="1">
    <location>
        <position position="1"/>
    </location>
</feature>
<gene>
    <name evidence="1" type="ORF">METZ01_LOCUS265414</name>
</gene>
<organism evidence="1">
    <name type="scientific">marine metagenome</name>
    <dbReference type="NCBI Taxonomy" id="408172"/>
    <lineage>
        <taxon>unclassified sequences</taxon>
        <taxon>metagenomes</taxon>
        <taxon>ecological metagenomes</taxon>
    </lineage>
</organism>
<dbReference type="AlphaFoldDB" id="A0A382JKA2"/>
<evidence type="ECO:0000313" key="1">
    <source>
        <dbReference type="EMBL" id="SVC12560.1"/>
    </source>
</evidence>
<dbReference type="EMBL" id="UINC01074902">
    <property type="protein sequence ID" value="SVC12560.1"/>
    <property type="molecule type" value="Genomic_DNA"/>
</dbReference>
<protein>
    <submittedName>
        <fullName evidence="1">Uncharacterized protein</fullName>
    </submittedName>
</protein>
<name>A0A382JKA2_9ZZZZ</name>
<sequence>VYGNLEQLQSGKIYVAGHQGMVGS</sequence>
<proteinExistence type="predicted"/>
<accession>A0A382JKA2</accession>